<accession>Q24VI8</accession>
<evidence type="ECO:0008006" key="3">
    <source>
        <dbReference type="Google" id="ProtNLM"/>
    </source>
</evidence>
<protein>
    <recommendedName>
        <fullName evidence="3">Replication-relaxation</fullName>
    </recommendedName>
</protein>
<evidence type="ECO:0000313" key="2">
    <source>
        <dbReference type="Proteomes" id="UP000001946"/>
    </source>
</evidence>
<sequence>MLSLLEKAEVLSTDQIHLLFFRSVSIRMAQKRLLKLVEGKRIKRNRLSIDEPYFYYLDKRPGQVEHRLGVNWVYVWRRIHLHGWEKLHSFEWEVTFKKLRADALLAVRNLAHNSFDFTFIEFDIVGSGNPFDKVSKYNELYESGEWLHTWWGEQATGFPRILIVTTGRVDRIQAMLKDNRNNLEFVIRGFEQIKEECTHGSSRSASIWSI</sequence>
<keyword evidence="2" id="KW-1185">Reference proteome</keyword>
<name>Q24VI8_DESHY</name>
<dbReference type="KEGG" id="dsy:DSY2165"/>
<proteinExistence type="predicted"/>
<dbReference type="AlphaFoldDB" id="Q24VI8"/>
<organism evidence="1 2">
    <name type="scientific">Desulfitobacterium hafniense (strain Y51)</name>
    <dbReference type="NCBI Taxonomy" id="138119"/>
    <lineage>
        <taxon>Bacteria</taxon>
        <taxon>Bacillati</taxon>
        <taxon>Bacillota</taxon>
        <taxon>Clostridia</taxon>
        <taxon>Eubacteriales</taxon>
        <taxon>Desulfitobacteriaceae</taxon>
        <taxon>Desulfitobacterium</taxon>
    </lineage>
</organism>
<dbReference type="EMBL" id="AP008230">
    <property type="protein sequence ID" value="BAE83954.1"/>
    <property type="molecule type" value="Genomic_DNA"/>
</dbReference>
<dbReference type="Proteomes" id="UP000001946">
    <property type="component" value="Chromosome"/>
</dbReference>
<gene>
    <name evidence="1" type="ordered locus">DSY2165</name>
</gene>
<dbReference type="HOGENOM" id="CLU_113647_0_0_9"/>
<reference evidence="1 2" key="1">
    <citation type="journal article" date="2006" name="J. Bacteriol.">
        <title>Complete genome sequence of the dehalorespiring bacterium Desulfitobacterium hafniense Y51 and comparison with Dehalococcoides ethenogenes 195.</title>
        <authorList>
            <person name="Nonaka H."/>
            <person name="Keresztes G."/>
            <person name="Shinoda Y."/>
            <person name="Ikenaga Y."/>
            <person name="Abe M."/>
            <person name="Naito K."/>
            <person name="Inatomi K."/>
            <person name="Furukawa K."/>
            <person name="Inui M."/>
            <person name="Yukawa H."/>
        </authorList>
    </citation>
    <scope>NUCLEOTIDE SEQUENCE [LARGE SCALE GENOMIC DNA]</scope>
    <source>
        <strain evidence="1 2">Y51</strain>
    </source>
</reference>
<evidence type="ECO:0000313" key="1">
    <source>
        <dbReference type="EMBL" id="BAE83954.1"/>
    </source>
</evidence>
<dbReference type="eggNOG" id="ENOG50330Q5">
    <property type="taxonomic scope" value="Bacteria"/>
</dbReference>